<feature type="compositionally biased region" description="Polar residues" evidence="1">
    <location>
        <begin position="1"/>
        <end position="12"/>
    </location>
</feature>
<evidence type="ECO:0000256" key="1">
    <source>
        <dbReference type="SAM" id="MobiDB-lite"/>
    </source>
</evidence>
<sequence length="1372" mass="148949">MPSTANDPTRNPNALLPDGSFRGARLPAALATTYVQVDEKRDTDWLEFVRRIAGEINFVKADNTVEGDWRPFYDKQADVATARLIAWPLERLGQRFAEHRELIEDHQSSIPPEQLLESLFDLLTSAVVALDGLTERLDPAGPLRERAESLIAHQLAPAFRRWLAYYRAAETPFFSALGTDEVPDYLRDGYAAGGTLYSTEGLIDGTPPLKLRWTGGLSWSNYLTEVGEDDVIFGATPPTGSDAEILHAVGHAFFHGVYETFVSSALHLRSAAQTEWQRLQREPGHAPHLTVILAYLRMRETQRRMLNGLTDRHLRFYYHRVLRTSPAAPQPPRALLYLEARKNLPSTYLTAGTEFRGGKDAASGTERVFRSQEAVTVSEATIVEKRALFRVADTPSVYAFPGENRKVFTAGDAGKYYAATVVESADGLGEIDLPEEQPGFYPFGHQLPVGNHLAAGMPLARLGLAVASHYLLLREGQRTITLRFQGMSAVPAPGVTLRVYLTTEAGWHETTTVLTGTEAVVVLTYDDPAVVHYDEEIHAQGLATDQPVLRLELAQDLNSPAVNRLLAGRNFGSLKIGLAVNGIRQLALSGSAGSIDAAKPFHPFGPMPRRGDILTIGNAEVFQKAFAAVTLNWSWADPSGSGSREAETALLTNGKFATVGGDLELDAGTLTVELSDAHVTSPTHETNQAYTAGDVRGHLRWKLLRDWGHADYPIELAEWAANKAAGEPANMGILQSVAQEAAAFYQASNTAQLAFSAAATAAITNFSSTVYSALSKTLIDSTEAFSKSIFDALKPVVELVGSFTGDSDDAPDFSALVAAVPAAVSDLDSKVRNVVNTLSAEAPGALDTLAGAIPEAITAYQTVVDETLSPFLNSVTNASQAIVVANSGGAPSPPFNPLLAELTLNYTLPLSSANVLNAQTGAHQLYHLTPFGSRALSGAGNTAFLPQVLPQANSAVGADAGATYFGIRSWPPGSQLSLLVQIAEGTADPLLEKPEGHVRWHYLENNGWILFPPTKISDGTEGLLRSGLVRLDLPPNTKPANTVFGDDLQWIRLSVEEKVDAVNRLLGVHTNGVEVVQDLKPGQSVTDAPLPAGTIAKLVRPLPGIKSVAQPYPTYGGTSEETRDAYFTRLSERLRHKNRGITEWDVEHLVLGAFPEVERVICLQHLEFQPGAVAGTYTYHELRAGHFTVLPLGRSGGSDLRPYVSLRTREAIHDFLRARISCHAVLHVRNPLFEDVIVRADVKYTAGTDVSWAEKQLNLDLIEYISPWHDGGLAGLDFTAEVHRSGVVNFMEERSYVDYVKNVTLLHVTDPVQNGAERLRPTKLVAVLASTPQHDLRTLTAESTPSLTETCQPPRRRARGTTVIITENPIIT</sequence>
<keyword evidence="3" id="KW-1185">Reference proteome</keyword>
<feature type="region of interest" description="Disordered" evidence="1">
    <location>
        <begin position="1"/>
        <end position="20"/>
    </location>
</feature>
<proteinExistence type="predicted"/>
<name>A0A2S6I8W3_9BACT</name>
<dbReference type="RefSeq" id="WP_104418497.1">
    <property type="nucleotide sequence ID" value="NZ_PTJC01000005.1"/>
</dbReference>
<protein>
    <submittedName>
        <fullName evidence="2">Baseplate J-like protein</fullName>
    </submittedName>
</protein>
<accession>A0A2S6I8W3</accession>
<evidence type="ECO:0000313" key="3">
    <source>
        <dbReference type="Proteomes" id="UP000237662"/>
    </source>
</evidence>
<comment type="caution">
    <text evidence="2">The sequence shown here is derived from an EMBL/GenBank/DDBJ whole genome shotgun (WGS) entry which is preliminary data.</text>
</comment>
<organism evidence="2 3">
    <name type="scientific">Neolewinella xylanilytica</name>
    <dbReference type="NCBI Taxonomy" id="1514080"/>
    <lineage>
        <taxon>Bacteria</taxon>
        <taxon>Pseudomonadati</taxon>
        <taxon>Bacteroidota</taxon>
        <taxon>Saprospiria</taxon>
        <taxon>Saprospirales</taxon>
        <taxon>Lewinellaceae</taxon>
        <taxon>Neolewinella</taxon>
    </lineage>
</organism>
<gene>
    <name evidence="2" type="ORF">CLV84_0877</name>
</gene>
<dbReference type="EMBL" id="PTJC01000005">
    <property type="protein sequence ID" value="PPK87918.1"/>
    <property type="molecule type" value="Genomic_DNA"/>
</dbReference>
<reference evidence="2 3" key="1">
    <citation type="submission" date="2018-02" db="EMBL/GenBank/DDBJ databases">
        <title>Genomic Encyclopedia of Archaeal and Bacterial Type Strains, Phase II (KMG-II): from individual species to whole genera.</title>
        <authorList>
            <person name="Goeker M."/>
        </authorList>
    </citation>
    <scope>NUCLEOTIDE SEQUENCE [LARGE SCALE GENOMIC DNA]</scope>
    <source>
        <strain evidence="2 3">DSM 29526</strain>
    </source>
</reference>
<dbReference type="OrthoDB" id="9762853at2"/>
<evidence type="ECO:0000313" key="2">
    <source>
        <dbReference type="EMBL" id="PPK87918.1"/>
    </source>
</evidence>
<dbReference type="Proteomes" id="UP000237662">
    <property type="component" value="Unassembled WGS sequence"/>
</dbReference>